<dbReference type="RefSeq" id="WP_184030920.1">
    <property type="nucleotide sequence ID" value="NZ_JACIJJ010000007.1"/>
</dbReference>
<evidence type="ECO:0000313" key="1">
    <source>
        <dbReference type="EMBL" id="MBB5700022.1"/>
    </source>
</evidence>
<protein>
    <submittedName>
        <fullName evidence="1">Uncharacterized protein</fullName>
    </submittedName>
</protein>
<gene>
    <name evidence="1" type="ORF">FHR19_003402</name>
</gene>
<reference evidence="1 2" key="1">
    <citation type="submission" date="2020-08" db="EMBL/GenBank/DDBJ databases">
        <title>Genomic Encyclopedia of Type Strains, Phase IV (KMG-IV): sequencing the most valuable type-strain genomes for metagenomic binning, comparative biology and taxonomic classification.</title>
        <authorList>
            <person name="Goeker M."/>
        </authorList>
    </citation>
    <scope>NUCLEOTIDE SEQUENCE [LARGE SCALE GENOMIC DNA]</scope>
    <source>
        <strain evidence="1 2">DSM 27244</strain>
    </source>
</reference>
<sequence>MADAQSDLVYVQGDGVRVRVNPMIDVNIGKWTDRSGSIAVANTPQPLFEQVDEKVLSRFVVHAGDAGTLHVNFLGGNAVKNAPGSVPLKPGAVLRIPTRGPVSIAGDSVGIPYTAAEA</sequence>
<accession>A0A7W9AT05</accession>
<dbReference type="Proteomes" id="UP000557739">
    <property type="component" value="Unassembled WGS sequence"/>
</dbReference>
<organism evidence="1 2">
    <name type="scientific">Sphingomonas yantingensis</name>
    <dbReference type="NCBI Taxonomy" id="1241761"/>
    <lineage>
        <taxon>Bacteria</taxon>
        <taxon>Pseudomonadati</taxon>
        <taxon>Pseudomonadota</taxon>
        <taxon>Alphaproteobacteria</taxon>
        <taxon>Sphingomonadales</taxon>
        <taxon>Sphingomonadaceae</taxon>
        <taxon>Sphingomonas</taxon>
    </lineage>
</organism>
<dbReference type="AlphaFoldDB" id="A0A7W9AT05"/>
<evidence type="ECO:0000313" key="2">
    <source>
        <dbReference type="Proteomes" id="UP000557739"/>
    </source>
</evidence>
<keyword evidence="2" id="KW-1185">Reference proteome</keyword>
<name>A0A7W9AT05_9SPHN</name>
<dbReference type="EMBL" id="JACIJJ010000007">
    <property type="protein sequence ID" value="MBB5700022.1"/>
    <property type="molecule type" value="Genomic_DNA"/>
</dbReference>
<comment type="caution">
    <text evidence="1">The sequence shown here is derived from an EMBL/GenBank/DDBJ whole genome shotgun (WGS) entry which is preliminary data.</text>
</comment>
<proteinExistence type="predicted"/>